<feature type="signal peptide" evidence="2">
    <location>
        <begin position="1"/>
        <end position="25"/>
    </location>
</feature>
<dbReference type="Pfam" id="PF03190">
    <property type="entry name" value="Thioredox_DsbH"/>
    <property type="match status" value="1"/>
</dbReference>
<feature type="domain" description="Thioredoxin" evidence="3">
    <location>
        <begin position="10"/>
        <end position="137"/>
    </location>
</feature>
<dbReference type="PROSITE" id="PS51352">
    <property type="entry name" value="THIOREDOXIN_2"/>
    <property type="match status" value="1"/>
</dbReference>
<comment type="caution">
    <text evidence="4">The sequence shown here is derived from an EMBL/GenBank/DDBJ whole genome shotgun (WGS) entry which is preliminary data.</text>
</comment>
<dbReference type="SUPFAM" id="SSF52833">
    <property type="entry name" value="Thioredoxin-like"/>
    <property type="match status" value="1"/>
</dbReference>
<dbReference type="InterPro" id="IPR036249">
    <property type="entry name" value="Thioredoxin-like_sf"/>
</dbReference>
<accession>A0A3D3R8J4</accession>
<dbReference type="PANTHER" id="PTHR15337">
    <property type="entry name" value="ANTERIOR GRADIENT PROTEIN-RELATED"/>
    <property type="match status" value="1"/>
</dbReference>
<evidence type="ECO:0000256" key="2">
    <source>
        <dbReference type="SAM" id="SignalP"/>
    </source>
</evidence>
<gene>
    <name evidence="4" type="ORF">DIT97_19685</name>
</gene>
<dbReference type="AlphaFoldDB" id="A0A3D3R8J4"/>
<dbReference type="PANTHER" id="PTHR15337:SF11">
    <property type="entry name" value="THIOREDOXIN DOMAIN-CONTAINING PROTEIN"/>
    <property type="match status" value="1"/>
</dbReference>
<evidence type="ECO:0000259" key="3">
    <source>
        <dbReference type="PROSITE" id="PS51352"/>
    </source>
</evidence>
<dbReference type="EMBL" id="DQAY01000118">
    <property type="protein sequence ID" value="HCO25135.1"/>
    <property type="molecule type" value="Genomic_DNA"/>
</dbReference>
<feature type="chain" id="PRO_5017814504" description="Thioredoxin domain-containing protein" evidence="2">
    <location>
        <begin position="26"/>
        <end position="270"/>
    </location>
</feature>
<keyword evidence="1 2" id="KW-0732">Signal</keyword>
<proteinExistence type="predicted"/>
<reference evidence="4 5" key="1">
    <citation type="journal article" date="2018" name="Nat. Biotechnol.">
        <title>A standardized bacterial taxonomy based on genome phylogeny substantially revises the tree of life.</title>
        <authorList>
            <person name="Parks D.H."/>
            <person name="Chuvochina M."/>
            <person name="Waite D.W."/>
            <person name="Rinke C."/>
            <person name="Skarshewski A."/>
            <person name="Chaumeil P.A."/>
            <person name="Hugenholtz P."/>
        </authorList>
    </citation>
    <scope>NUCLEOTIDE SEQUENCE [LARGE SCALE GENOMIC DNA]</scope>
    <source>
        <strain evidence="4">UBA9375</strain>
    </source>
</reference>
<dbReference type="Gene3D" id="3.40.30.10">
    <property type="entry name" value="Glutaredoxin"/>
    <property type="match status" value="1"/>
</dbReference>
<evidence type="ECO:0000313" key="4">
    <source>
        <dbReference type="EMBL" id="HCO25135.1"/>
    </source>
</evidence>
<protein>
    <recommendedName>
        <fullName evidence="3">Thioredoxin domain-containing protein</fullName>
    </recommendedName>
</protein>
<dbReference type="Proteomes" id="UP000263642">
    <property type="component" value="Unassembled WGS sequence"/>
</dbReference>
<evidence type="ECO:0000256" key="1">
    <source>
        <dbReference type="ARBA" id="ARBA00022729"/>
    </source>
</evidence>
<sequence>MRAGHFIIFSLSLITLPLFSDSVSAEEIKWQTNLKQAAQQARADDKAMLIQIGASWCGFCHKMDRETYKDPKVIKHVNSCFVPIRVDADENSELVEAIGVAGLPTTVIITPELKIVKKISGYVAAPEMQGHLSKICLVNHEQAAPARKQQPIQKMSQKQVAPEFAFKNICLVSMLDDQELTEGKPEFTSNYRGQTVCFSSKEHKQKFDAEPESYWPAFEGKCRVSQLERNQSVEGDPYAGGVYRERLVFFTSASERDKFTANPGYYLIRK</sequence>
<dbReference type="InterPro" id="IPR004879">
    <property type="entry name" value="Ssp411-like_TRX"/>
</dbReference>
<name>A0A3D3R8J4_9PLAN</name>
<organism evidence="4 5">
    <name type="scientific">Gimesia maris</name>
    <dbReference type="NCBI Taxonomy" id="122"/>
    <lineage>
        <taxon>Bacteria</taxon>
        <taxon>Pseudomonadati</taxon>
        <taxon>Planctomycetota</taxon>
        <taxon>Planctomycetia</taxon>
        <taxon>Planctomycetales</taxon>
        <taxon>Planctomycetaceae</taxon>
        <taxon>Gimesia</taxon>
    </lineage>
</organism>
<evidence type="ECO:0000313" key="5">
    <source>
        <dbReference type="Proteomes" id="UP000263642"/>
    </source>
</evidence>
<dbReference type="InterPro" id="IPR051099">
    <property type="entry name" value="AGR/TXD"/>
</dbReference>
<dbReference type="InterPro" id="IPR013766">
    <property type="entry name" value="Thioredoxin_domain"/>
</dbReference>